<dbReference type="GO" id="GO:0005634">
    <property type="term" value="C:nucleus"/>
    <property type="evidence" value="ECO:0007669"/>
    <property type="project" value="UniProtKB-SubCell"/>
</dbReference>
<dbReference type="GO" id="GO:0004527">
    <property type="term" value="F:exonuclease activity"/>
    <property type="evidence" value="ECO:0007669"/>
    <property type="project" value="UniProtKB-KW"/>
</dbReference>
<dbReference type="FunFam" id="3.30.420.10:FF:000031">
    <property type="entry name" value="RNA exonuclease 1"/>
    <property type="match status" value="1"/>
</dbReference>
<dbReference type="InterPro" id="IPR013520">
    <property type="entry name" value="Ribonucl_H"/>
</dbReference>
<feature type="domain" description="Exonuclease" evidence="8">
    <location>
        <begin position="364"/>
        <end position="526"/>
    </location>
</feature>
<dbReference type="Proteomes" id="UP000250043">
    <property type="component" value="Unassembled WGS sequence"/>
</dbReference>
<dbReference type="InterPro" id="IPR036397">
    <property type="entry name" value="RNaseH_sf"/>
</dbReference>
<dbReference type="EMBL" id="KV722347">
    <property type="protein sequence ID" value="OCH94129.1"/>
    <property type="molecule type" value="Genomic_DNA"/>
</dbReference>
<evidence type="ECO:0000313" key="9">
    <source>
        <dbReference type="EMBL" id="OCH94129.1"/>
    </source>
</evidence>
<dbReference type="GO" id="GO:0010629">
    <property type="term" value="P:negative regulation of gene expression"/>
    <property type="evidence" value="ECO:0007669"/>
    <property type="project" value="UniProtKB-ARBA"/>
</dbReference>
<name>A0A8E2DQT4_9APHY</name>
<keyword evidence="5" id="KW-0269">Exonuclease</keyword>
<dbReference type="GO" id="GO:0003676">
    <property type="term" value="F:nucleic acid binding"/>
    <property type="evidence" value="ECO:0007669"/>
    <property type="project" value="InterPro"/>
</dbReference>
<accession>A0A8E2DQT4</accession>
<dbReference type="InterPro" id="IPR047021">
    <property type="entry name" value="REXO1/3/4-like"/>
</dbReference>
<reference evidence="9 10" key="1">
    <citation type="submission" date="2016-07" db="EMBL/GenBank/DDBJ databases">
        <title>Draft genome of the white-rot fungus Obba rivulosa 3A-2.</title>
        <authorList>
            <consortium name="DOE Joint Genome Institute"/>
            <person name="Miettinen O."/>
            <person name="Riley R."/>
            <person name="Acob R."/>
            <person name="Barry K."/>
            <person name="Cullen D."/>
            <person name="De Vries R."/>
            <person name="Hainaut M."/>
            <person name="Hatakka A."/>
            <person name="Henrissat B."/>
            <person name="Hilden K."/>
            <person name="Kuo R."/>
            <person name="Labutti K."/>
            <person name="Lipzen A."/>
            <person name="Makela M.R."/>
            <person name="Sandor L."/>
            <person name="Spatafora J.W."/>
            <person name="Grigoriev I.V."/>
            <person name="Hibbett D.S."/>
        </authorList>
    </citation>
    <scope>NUCLEOTIDE SEQUENCE [LARGE SCALE GENOMIC DNA]</scope>
    <source>
        <strain evidence="9 10">3A-2</strain>
    </source>
</reference>
<comment type="similarity">
    <text evidence="2">Belongs to the REXO1/REXO3 family.</text>
</comment>
<evidence type="ECO:0000256" key="2">
    <source>
        <dbReference type="ARBA" id="ARBA00006357"/>
    </source>
</evidence>
<keyword evidence="10" id="KW-1185">Reference proteome</keyword>
<organism evidence="9 10">
    <name type="scientific">Obba rivulosa</name>
    <dbReference type="NCBI Taxonomy" id="1052685"/>
    <lineage>
        <taxon>Eukaryota</taxon>
        <taxon>Fungi</taxon>
        <taxon>Dikarya</taxon>
        <taxon>Basidiomycota</taxon>
        <taxon>Agaricomycotina</taxon>
        <taxon>Agaricomycetes</taxon>
        <taxon>Polyporales</taxon>
        <taxon>Gelatoporiaceae</taxon>
        <taxon>Obba</taxon>
    </lineage>
</organism>
<sequence>MFPILGLFHSLPCPERPHCKRPNCVFSHRPEITQVPTVHIQVDAPNSAPASTPAPVASSSKAQQSPATIPAKRPISFPLRAAGSSNGTPASEPPSKLRKTGLTKPAAVPTATHTTTGVPILRVNAAQSQVAIPVRQAMLKSLYDHFTVLYENILSRNPTLASEHALRQEDEVYRKSTKLTYRNAVISSIASLKRRPVPDSPSHPSVGTENDVVEREQARKQLESLRLTASHLEPYILSLDVMKRHDYVVEVPSSVGGDRPSEEGSVKTCERCGKPFKVRRREEADECRYHWGRAFSTKSGGEKTRVYSCCSRPADDEGCERGPHVFYERDPADLHLRHPFSFTRLHQPQVSDSNSSESVDTALDIVALDCEMIYTTGGMRVARVSVVDSAGKAIFDELVRMDDGVEVIDFNTRFSGITPEAYATALLPLVAVRKSLDALISSNTIIIGHALENDLKTLRMIHHRCVDTAVMFPHPQGPPYRRALRTIVKEVLGKTIQAGGAAGHSSLEDSVATLDIVRWHVANKTKRARPAG</sequence>
<dbReference type="SMART" id="SM00479">
    <property type="entry name" value="EXOIII"/>
    <property type="match status" value="1"/>
</dbReference>
<dbReference type="PANTHER" id="PTHR12801">
    <property type="entry name" value="RNA EXONUCLEASE REXO1 / RECO3 FAMILY MEMBER-RELATED"/>
    <property type="match status" value="1"/>
</dbReference>
<evidence type="ECO:0000256" key="4">
    <source>
        <dbReference type="ARBA" id="ARBA00022801"/>
    </source>
</evidence>
<protein>
    <submittedName>
        <fullName evidence="9">Ribonuclease H-like protein</fullName>
    </submittedName>
</protein>
<dbReference type="InterPro" id="IPR012337">
    <property type="entry name" value="RNaseH-like_sf"/>
</dbReference>
<dbReference type="AlphaFoldDB" id="A0A8E2DQT4"/>
<proteinExistence type="inferred from homology"/>
<dbReference type="InterPro" id="IPR034922">
    <property type="entry name" value="REX1-like_exo"/>
</dbReference>
<feature type="region of interest" description="Disordered" evidence="7">
    <location>
        <begin position="44"/>
        <end position="110"/>
    </location>
</feature>
<evidence type="ECO:0000256" key="7">
    <source>
        <dbReference type="SAM" id="MobiDB-lite"/>
    </source>
</evidence>
<evidence type="ECO:0000256" key="1">
    <source>
        <dbReference type="ARBA" id="ARBA00004123"/>
    </source>
</evidence>
<feature type="region of interest" description="Disordered" evidence="7">
    <location>
        <begin position="194"/>
        <end position="213"/>
    </location>
</feature>
<keyword evidence="6" id="KW-0539">Nucleus</keyword>
<evidence type="ECO:0000259" key="8">
    <source>
        <dbReference type="SMART" id="SM00479"/>
    </source>
</evidence>
<evidence type="ECO:0000256" key="5">
    <source>
        <dbReference type="ARBA" id="ARBA00022839"/>
    </source>
</evidence>
<gene>
    <name evidence="9" type="ORF">OBBRIDRAFT_852404</name>
</gene>
<evidence type="ECO:0000256" key="3">
    <source>
        <dbReference type="ARBA" id="ARBA00022722"/>
    </source>
</evidence>
<dbReference type="CDD" id="cd06145">
    <property type="entry name" value="REX1_like"/>
    <property type="match status" value="1"/>
</dbReference>
<dbReference type="SUPFAM" id="SSF53098">
    <property type="entry name" value="Ribonuclease H-like"/>
    <property type="match status" value="1"/>
</dbReference>
<keyword evidence="4" id="KW-0378">Hydrolase</keyword>
<comment type="subcellular location">
    <subcellularLocation>
        <location evidence="1">Nucleus</location>
    </subcellularLocation>
</comment>
<keyword evidence="3" id="KW-0540">Nuclease</keyword>
<dbReference type="PANTHER" id="PTHR12801:SF115">
    <property type="entry name" value="FI18136P1-RELATED"/>
    <property type="match status" value="1"/>
</dbReference>
<evidence type="ECO:0000313" key="10">
    <source>
        <dbReference type="Proteomes" id="UP000250043"/>
    </source>
</evidence>
<dbReference type="OrthoDB" id="8191639at2759"/>
<feature type="compositionally biased region" description="Low complexity" evidence="7">
    <location>
        <begin position="44"/>
        <end position="62"/>
    </location>
</feature>
<dbReference type="Gene3D" id="3.30.420.10">
    <property type="entry name" value="Ribonuclease H-like superfamily/Ribonuclease H"/>
    <property type="match status" value="1"/>
</dbReference>
<evidence type="ECO:0000256" key="6">
    <source>
        <dbReference type="ARBA" id="ARBA00023242"/>
    </source>
</evidence>